<dbReference type="NCBIfam" id="TIGR01780">
    <property type="entry name" value="SSADH"/>
    <property type="match status" value="1"/>
</dbReference>
<evidence type="ECO:0000256" key="4">
    <source>
        <dbReference type="RuleBase" id="RU003345"/>
    </source>
</evidence>
<evidence type="ECO:0000256" key="3">
    <source>
        <dbReference type="PROSITE-ProRule" id="PRU10007"/>
    </source>
</evidence>
<dbReference type="Gene3D" id="3.40.605.10">
    <property type="entry name" value="Aldehyde Dehydrogenase, Chain A, domain 1"/>
    <property type="match status" value="1"/>
</dbReference>
<dbReference type="NCBIfam" id="NF008415">
    <property type="entry name" value="PRK11241.1"/>
    <property type="match status" value="1"/>
</dbReference>
<evidence type="ECO:0000259" key="5">
    <source>
        <dbReference type="Pfam" id="PF00171"/>
    </source>
</evidence>
<dbReference type="EMBL" id="CP039925">
    <property type="protein sequence ID" value="QCL98138.1"/>
    <property type="molecule type" value="Genomic_DNA"/>
</dbReference>
<dbReference type="Pfam" id="PF00171">
    <property type="entry name" value="Aldedh"/>
    <property type="match status" value="1"/>
</dbReference>
<dbReference type="PANTHER" id="PTHR43353:SF5">
    <property type="entry name" value="SUCCINATE-SEMIALDEHYDE DEHYDROGENASE, MITOCHONDRIAL"/>
    <property type="match status" value="1"/>
</dbReference>
<dbReference type="RefSeq" id="WP_080850683.1">
    <property type="nucleotide sequence ID" value="NZ_CP039925.1"/>
</dbReference>
<evidence type="ECO:0000313" key="7">
    <source>
        <dbReference type="Proteomes" id="UP000298649"/>
    </source>
</evidence>
<dbReference type="FunFam" id="3.40.605.10:FF:000005">
    <property type="entry name" value="Succinate-semialdehyde dehydrogenase I"/>
    <property type="match status" value="1"/>
</dbReference>
<dbReference type="InterPro" id="IPR016163">
    <property type="entry name" value="Ald_DH_C"/>
</dbReference>
<evidence type="ECO:0000313" key="6">
    <source>
        <dbReference type="EMBL" id="QCL98138.1"/>
    </source>
</evidence>
<feature type="domain" description="Aldehyde dehydrogenase" evidence="5">
    <location>
        <begin position="22"/>
        <end position="480"/>
    </location>
</feature>
<dbReference type="GO" id="GO:0009450">
    <property type="term" value="P:gamma-aminobutyric acid catabolic process"/>
    <property type="evidence" value="ECO:0007669"/>
    <property type="project" value="InterPro"/>
</dbReference>
<dbReference type="InterPro" id="IPR016162">
    <property type="entry name" value="Ald_DH_N"/>
</dbReference>
<dbReference type="InterPro" id="IPR029510">
    <property type="entry name" value="Ald_DH_CS_GLU"/>
</dbReference>
<dbReference type="InterPro" id="IPR016160">
    <property type="entry name" value="Ald_DH_CS_CYS"/>
</dbReference>
<dbReference type="SUPFAM" id="SSF53720">
    <property type="entry name" value="ALDH-like"/>
    <property type="match status" value="1"/>
</dbReference>
<dbReference type="FunFam" id="3.40.309.10:FF:000004">
    <property type="entry name" value="Succinate-semialdehyde dehydrogenase I"/>
    <property type="match status" value="1"/>
</dbReference>
<dbReference type="PANTHER" id="PTHR43353">
    <property type="entry name" value="SUCCINATE-SEMIALDEHYDE DEHYDROGENASE, MITOCHONDRIAL"/>
    <property type="match status" value="1"/>
</dbReference>
<gene>
    <name evidence="6" type="primary">gabD</name>
    <name evidence="6" type="ORF">CFBP7129_28555</name>
</gene>
<organism evidence="6 7">
    <name type="scientific">Agrobacterium tumefaciens</name>
    <dbReference type="NCBI Taxonomy" id="358"/>
    <lineage>
        <taxon>Bacteria</taxon>
        <taxon>Pseudomonadati</taxon>
        <taxon>Pseudomonadota</taxon>
        <taxon>Alphaproteobacteria</taxon>
        <taxon>Hyphomicrobiales</taxon>
        <taxon>Rhizobiaceae</taxon>
        <taxon>Rhizobium/Agrobacterium group</taxon>
        <taxon>Agrobacterium</taxon>
        <taxon>Agrobacterium tumefaciens complex</taxon>
    </lineage>
</organism>
<geneLocation type="plasmid" evidence="7">
    <name>patcfbp7129b</name>
</geneLocation>
<protein>
    <submittedName>
        <fullName evidence="6">NADP-dependent succinate-semialdehyde dehydrogenase</fullName>
    </submittedName>
</protein>
<keyword evidence="6" id="KW-0614">Plasmid</keyword>
<dbReference type="InterPro" id="IPR050740">
    <property type="entry name" value="Aldehyde_DH_Superfamily"/>
</dbReference>
<proteinExistence type="inferred from homology"/>
<reference evidence="6 7" key="1">
    <citation type="submission" date="2019-04" db="EMBL/GenBank/DDBJ databases">
        <title>Complete genome sequence of Agrobacterium tumefaciens CFBP7129.</title>
        <authorList>
            <person name="Haryono M."/>
            <person name="Lin Y.-C."/>
            <person name="Lai E.-M."/>
            <person name="Kuo C.-H."/>
        </authorList>
    </citation>
    <scope>NUCLEOTIDE SEQUENCE [LARGE SCALE GENOMIC DNA]</scope>
    <source>
        <strain evidence="6 7">CFBP7129</strain>
        <plasmid evidence="7">patcfbp7129b</plasmid>
    </source>
</reference>
<dbReference type="CDD" id="cd07103">
    <property type="entry name" value="ALDH_F5_SSADH_GabD"/>
    <property type="match status" value="1"/>
</dbReference>
<name>A0A4D7YSM1_AGRTU</name>
<dbReference type="InterPro" id="IPR015590">
    <property type="entry name" value="Aldehyde_DH_dom"/>
</dbReference>
<dbReference type="InterPro" id="IPR010102">
    <property type="entry name" value="Succ_semiAld_DH"/>
</dbReference>
<dbReference type="GO" id="GO:0004777">
    <property type="term" value="F:succinate-semialdehyde dehydrogenase (NAD+) activity"/>
    <property type="evidence" value="ECO:0007669"/>
    <property type="project" value="TreeGrafter"/>
</dbReference>
<sequence length="485" mass="51563">MVSLTLKDSSLLRSQCFIGGEWTDADGGNVINVTNPSDGTLVSTVPKMGSAETRRAIEAAEQALGAWRALSGKERAAILRKWFELLMANQDDLGAIMTAEQGKPLSEAKGEIAYAASYIEWFGEEAKRVYGDTIPAPTSDKRIVVIKQPIGVCAAITPWNFPAAMITRKVGPALAAGCTIVIKPASQTPLSALALCVLAERAGVPKGVLSCVTGSAGDIGRELTSNPIIRKLSFTGSTEIGKVLMAQCAATVKRTSMELGGNAPFIVFDDADIESAVKGAIASKYRNAGQTCVCANRFLVQDGIHDAFVKRFAEVVSALKVGNGFESGVQIGPLIDEKAVAKVEELVSDAVGRGGRVVTGGSRHSLGQSYFQPTIIADLTAQAQIFSEEIFGPVAPVFRFRTEDEAIQLANKTQFGLAAYFYGRDISRVWRVAEALEYGIVGINEGLISTEVAPFGGVKESGNGREGSKYGLEDYLEVKYLCMGI</sequence>
<dbReference type="AlphaFoldDB" id="A0A4D7YSM1"/>
<feature type="active site" evidence="3">
    <location>
        <position position="258"/>
    </location>
</feature>
<dbReference type="PROSITE" id="PS00687">
    <property type="entry name" value="ALDEHYDE_DEHYDR_GLU"/>
    <property type="match status" value="1"/>
</dbReference>
<keyword evidence="2 4" id="KW-0560">Oxidoreductase</keyword>
<dbReference type="PROSITE" id="PS00070">
    <property type="entry name" value="ALDEHYDE_DEHYDR_CYS"/>
    <property type="match status" value="1"/>
</dbReference>
<dbReference type="Proteomes" id="UP000298649">
    <property type="component" value="Plasmid pAtCFBP7129b"/>
</dbReference>
<dbReference type="Gene3D" id="3.40.309.10">
    <property type="entry name" value="Aldehyde Dehydrogenase, Chain A, domain 2"/>
    <property type="match status" value="1"/>
</dbReference>
<evidence type="ECO:0000256" key="2">
    <source>
        <dbReference type="ARBA" id="ARBA00023002"/>
    </source>
</evidence>
<dbReference type="GO" id="GO:0005829">
    <property type="term" value="C:cytosol"/>
    <property type="evidence" value="ECO:0007669"/>
    <property type="project" value="TreeGrafter"/>
</dbReference>
<evidence type="ECO:0000256" key="1">
    <source>
        <dbReference type="ARBA" id="ARBA00009986"/>
    </source>
</evidence>
<comment type="similarity">
    <text evidence="1 4">Belongs to the aldehyde dehydrogenase family.</text>
</comment>
<dbReference type="InterPro" id="IPR016161">
    <property type="entry name" value="Ald_DH/histidinol_DH"/>
</dbReference>
<accession>A0A4D7YSM1</accession>